<evidence type="ECO:0000256" key="2">
    <source>
        <dbReference type="ARBA" id="ARBA00022692"/>
    </source>
</evidence>
<feature type="transmembrane region" description="Helical" evidence="7">
    <location>
        <begin position="46"/>
        <end position="68"/>
    </location>
</feature>
<dbReference type="EMBL" id="JAGPUO010000024">
    <property type="protein sequence ID" value="KAG5656002.1"/>
    <property type="molecule type" value="Genomic_DNA"/>
</dbReference>
<feature type="compositionally biased region" description="Polar residues" evidence="6">
    <location>
        <begin position="585"/>
        <end position="609"/>
    </location>
</feature>
<feature type="region of interest" description="Disordered" evidence="6">
    <location>
        <begin position="670"/>
        <end position="742"/>
    </location>
</feature>
<feature type="transmembrane region" description="Helical" evidence="7">
    <location>
        <begin position="209"/>
        <end position="233"/>
    </location>
</feature>
<evidence type="ECO:0000256" key="7">
    <source>
        <dbReference type="SAM" id="Phobius"/>
    </source>
</evidence>
<gene>
    <name evidence="9" type="ORF">KAF25_001572</name>
</gene>
<dbReference type="Proteomes" id="UP000782241">
    <property type="component" value="Unassembled WGS sequence"/>
</dbReference>
<accession>A0A9P7GZV8</accession>
<feature type="region of interest" description="Disordered" evidence="6">
    <location>
        <begin position="303"/>
        <end position="341"/>
    </location>
</feature>
<protein>
    <recommendedName>
        <fullName evidence="8">Rhodopsin domain-containing protein</fullName>
    </recommendedName>
</protein>
<comment type="similarity">
    <text evidence="5">Belongs to the SAT4 family.</text>
</comment>
<comment type="caution">
    <text evidence="9">The sequence shown here is derived from an EMBL/GenBank/DDBJ whole genome shotgun (WGS) entry which is preliminary data.</text>
</comment>
<name>A0A9P7GZV8_9HYPO</name>
<sequence length="742" mass="84618">MRNSGAKDILVSEILVIFAIALVAARLNLRLRVQKRNLLISDKFMIAACISGVITAGFAPAFVSLDAFDPKVHTTLQGYSRGVEDLRLILMLLFASNFPFYTTFYLCKAALLAVYLQAFPDYMVKRRMFLWLTIWFVAISYVVTLLVIFCICVPLDRHWDLNPNRTCSPRTYVITFNVGWGLSFMGDLLVFILPWLIVPAMNVKRTLRLGIYFTFLVGSINMAVSLVRFVMIWKAGADSTISLSTIILWSALDVNIGLVIACLPSLRPYFGSRDKSDYQRREVRCKEPSGKRWTFGERAVHLHSKQHDEEGSPSSSSGRSNVRGSVDCTEMERWEDRKRSNATDASDTGLVHIRLPDVDKIAPSSVYPFVTLLIFRPLDTPSRHEHFVTSFPQNKQLLFYLYLPLSITLRQDTFRLPELPSFRQNFVVNIKGLVLYLKSREQRFFPIRNILPLLFSPFTNPLRKHSLRLGDLSTGSSLASKTSFFASLILRRHFLLKSSTLDRLLWIPLRSGYLLRPATSAYFDLSFSYLPHRSFYNDIITFNFLLNHISGRYPSGTFLLLTFFATFPASFTLLEQPIMNPFLPNTDTGKGVSSKNNNPYENRPTSQGLNPAAPAFTPKTVPSETSDKNKTASGLGPSHNDTEFEEEFPGLTETHPIPVWVSNESGQELSNSQLRRRRRWRKSAREAEERKALKEQQDLKAEYARLNEEEAGPSDWVNRRQNYKKKGEGFLNNVKLRDGESK</sequence>
<reference evidence="9" key="1">
    <citation type="submission" date="2021-04" db="EMBL/GenBank/DDBJ databases">
        <title>Draft genome of Fusarium avenaceum strain F156N33, isolated from an atmospheric sample in Virginia.</title>
        <authorList>
            <person name="Yang S."/>
            <person name="Vinatzer B.A."/>
            <person name="Coleman J."/>
        </authorList>
    </citation>
    <scope>NUCLEOTIDE SEQUENCE</scope>
    <source>
        <strain evidence="9">F156N33</strain>
    </source>
</reference>
<feature type="transmembrane region" description="Helical" evidence="7">
    <location>
        <begin position="174"/>
        <end position="197"/>
    </location>
</feature>
<evidence type="ECO:0000256" key="5">
    <source>
        <dbReference type="ARBA" id="ARBA00038359"/>
    </source>
</evidence>
<keyword evidence="2 7" id="KW-0812">Transmembrane</keyword>
<feature type="region of interest" description="Disordered" evidence="6">
    <location>
        <begin position="585"/>
        <end position="644"/>
    </location>
</feature>
<dbReference type="Pfam" id="PF20684">
    <property type="entry name" value="Fung_rhodopsin"/>
    <property type="match status" value="1"/>
</dbReference>
<evidence type="ECO:0000256" key="4">
    <source>
        <dbReference type="ARBA" id="ARBA00023136"/>
    </source>
</evidence>
<feature type="transmembrane region" description="Helical" evidence="7">
    <location>
        <begin position="128"/>
        <end position="154"/>
    </location>
</feature>
<keyword evidence="3 7" id="KW-1133">Transmembrane helix</keyword>
<evidence type="ECO:0000256" key="6">
    <source>
        <dbReference type="SAM" id="MobiDB-lite"/>
    </source>
</evidence>
<organism evidence="9 10">
    <name type="scientific">Fusarium avenaceum</name>
    <dbReference type="NCBI Taxonomy" id="40199"/>
    <lineage>
        <taxon>Eukaryota</taxon>
        <taxon>Fungi</taxon>
        <taxon>Dikarya</taxon>
        <taxon>Ascomycota</taxon>
        <taxon>Pezizomycotina</taxon>
        <taxon>Sordariomycetes</taxon>
        <taxon>Hypocreomycetidae</taxon>
        <taxon>Hypocreales</taxon>
        <taxon>Nectriaceae</taxon>
        <taxon>Fusarium</taxon>
        <taxon>Fusarium tricinctum species complex</taxon>
    </lineage>
</organism>
<evidence type="ECO:0000259" key="8">
    <source>
        <dbReference type="Pfam" id="PF20684"/>
    </source>
</evidence>
<dbReference type="PANTHER" id="PTHR33048">
    <property type="entry name" value="PTH11-LIKE INTEGRAL MEMBRANE PROTEIN (AFU_ORTHOLOGUE AFUA_5G11245)"/>
    <property type="match status" value="1"/>
</dbReference>
<feature type="compositionally biased region" description="Low complexity" evidence="6">
    <location>
        <begin position="312"/>
        <end position="326"/>
    </location>
</feature>
<feature type="transmembrane region" description="Helical" evidence="7">
    <location>
        <begin position="6"/>
        <end position="25"/>
    </location>
</feature>
<evidence type="ECO:0000256" key="3">
    <source>
        <dbReference type="ARBA" id="ARBA00022989"/>
    </source>
</evidence>
<dbReference type="InterPro" id="IPR049326">
    <property type="entry name" value="Rhodopsin_dom_fungi"/>
</dbReference>
<dbReference type="GO" id="GO:0016020">
    <property type="term" value="C:membrane"/>
    <property type="evidence" value="ECO:0007669"/>
    <property type="project" value="UniProtKB-SubCell"/>
</dbReference>
<evidence type="ECO:0000256" key="1">
    <source>
        <dbReference type="ARBA" id="ARBA00004141"/>
    </source>
</evidence>
<proteinExistence type="inferred from homology"/>
<feature type="transmembrane region" description="Helical" evidence="7">
    <location>
        <begin position="245"/>
        <end position="266"/>
    </location>
</feature>
<dbReference type="InterPro" id="IPR052337">
    <property type="entry name" value="SAT4-like"/>
</dbReference>
<keyword evidence="4 7" id="KW-0472">Membrane</keyword>
<comment type="subcellular location">
    <subcellularLocation>
        <location evidence="1">Membrane</location>
        <topology evidence="1">Multi-pass membrane protein</topology>
    </subcellularLocation>
</comment>
<evidence type="ECO:0000313" key="9">
    <source>
        <dbReference type="EMBL" id="KAG5656002.1"/>
    </source>
</evidence>
<feature type="compositionally biased region" description="Basic and acidic residues" evidence="6">
    <location>
        <begin position="330"/>
        <end position="341"/>
    </location>
</feature>
<evidence type="ECO:0000313" key="10">
    <source>
        <dbReference type="Proteomes" id="UP000782241"/>
    </source>
</evidence>
<feature type="transmembrane region" description="Helical" evidence="7">
    <location>
        <begin position="88"/>
        <end position="116"/>
    </location>
</feature>
<dbReference type="PANTHER" id="PTHR33048:SF92">
    <property type="entry name" value="INTEGRAL MEMBRANE PROTEIN"/>
    <property type="match status" value="1"/>
</dbReference>
<feature type="domain" description="Rhodopsin" evidence="8">
    <location>
        <begin position="26"/>
        <end position="270"/>
    </location>
</feature>
<feature type="compositionally biased region" description="Basic and acidic residues" evidence="6">
    <location>
        <begin position="683"/>
        <end position="708"/>
    </location>
</feature>
<dbReference type="AlphaFoldDB" id="A0A9P7GZV8"/>
<keyword evidence="10" id="KW-1185">Reference proteome</keyword>